<accession>A0A5C6ZRI0</accession>
<keyword evidence="1 2" id="KW-0732">Signal</keyword>
<dbReference type="InterPro" id="IPR026341">
    <property type="entry name" value="T9SS_type_B"/>
</dbReference>
<dbReference type="EMBL" id="VORO01000001">
    <property type="protein sequence ID" value="TXD91200.1"/>
    <property type="molecule type" value="Genomic_DNA"/>
</dbReference>
<dbReference type="InterPro" id="IPR014755">
    <property type="entry name" value="Cu-Rt/internalin_Ig-like"/>
</dbReference>
<protein>
    <submittedName>
        <fullName evidence="3">T9SS type B sorting domain-containing protein</fullName>
    </submittedName>
</protein>
<dbReference type="Proteomes" id="UP000321578">
    <property type="component" value="Unassembled WGS sequence"/>
</dbReference>
<comment type="caution">
    <text evidence="3">The sequence shown here is derived from an EMBL/GenBank/DDBJ whole genome shotgun (WGS) entry which is preliminary data.</text>
</comment>
<dbReference type="InterPro" id="IPR013783">
    <property type="entry name" value="Ig-like_fold"/>
</dbReference>
<proteinExistence type="predicted"/>
<dbReference type="NCBIfam" id="TIGR04131">
    <property type="entry name" value="Bac_Flav_CTERM"/>
    <property type="match status" value="1"/>
</dbReference>
<organism evidence="3 4">
    <name type="scientific">Subsaximicrobium wynnwilliamsii</name>
    <dbReference type="NCBI Taxonomy" id="291179"/>
    <lineage>
        <taxon>Bacteria</taxon>
        <taxon>Pseudomonadati</taxon>
        <taxon>Bacteroidota</taxon>
        <taxon>Flavobacteriia</taxon>
        <taxon>Flavobacteriales</taxon>
        <taxon>Flavobacteriaceae</taxon>
        <taxon>Subsaximicrobium</taxon>
    </lineage>
</organism>
<dbReference type="Gene3D" id="2.60.40.10">
    <property type="entry name" value="Immunoglobulins"/>
    <property type="match status" value="1"/>
</dbReference>
<dbReference type="RefSeq" id="WP_147084662.1">
    <property type="nucleotide sequence ID" value="NZ_VORM01000003.1"/>
</dbReference>
<feature type="signal peptide" evidence="2">
    <location>
        <begin position="1"/>
        <end position="19"/>
    </location>
</feature>
<dbReference type="AlphaFoldDB" id="A0A5C6ZRI0"/>
<name>A0A5C6ZRI0_9FLAO</name>
<feature type="chain" id="PRO_5022868975" evidence="2">
    <location>
        <begin position="20"/>
        <end position="1058"/>
    </location>
</feature>
<gene>
    <name evidence="3" type="ORF">ESY86_01020</name>
</gene>
<evidence type="ECO:0000313" key="4">
    <source>
        <dbReference type="Proteomes" id="UP000321578"/>
    </source>
</evidence>
<evidence type="ECO:0000256" key="1">
    <source>
        <dbReference type="ARBA" id="ARBA00022729"/>
    </source>
</evidence>
<dbReference type="Pfam" id="PF13585">
    <property type="entry name" value="CHU_C"/>
    <property type="match status" value="1"/>
</dbReference>
<sequence>MKYLVAFCILFSCGNIIHAQNDVPLTLYQQFNGKYGYTIIGNTQNEFDNYQLPPPPCQMITQSSAGLNLNVDQTIEGAYLYWAGIGDGSLPVNLQLNGNIITPDLTFISDINSPFEAVPYFSSFKNITSFVQQEGNINYTVSNLNLNSIIDLYCSNAIYFSGWTIIVVYEDFSLPSTQTNIYHGLKFVGLNTTVSVDILINNLNIIDPQGASMSYVGYNGSPNIFLDESILFNGNTLSNALNPPDNPFNGSNSFTGSTTNWNQDIDTFDISSYINVDDTQANIKMNSFYIRFISSIVTSIRSELPDATALLTQVTGQELCDNRDLVVDYTIANTNSNASLPANVPISFYADNTLLQTVTTATPIAIGGSLDLQSTLSIPLTVPNTFTLKIVVDNTIANVSSVAESNESNNEDLQTITLVSDGDITPIFTLQDTFCEDGTVASLPAVSDNGISGSWSPSVINNQTDGSYVFTPNAAQCASPFTLDVTISPNASPIFNLQDTFCQGDTVPNLPLISANAISGTWSPSGIDNQMSASYMFTPTTGQCAIAFTLDVMVSPTVTPSFALQDTFCQDEPVPNLPSVSNNGIAGSWLPTVIDNQTDGSYVFTPSTGQCASAFTLDVTVSPTVTPKFSLPTVLCQNAEVPNLPTSSDNAISGSWSPNVITNQGSGTYVFTPSDGQCALAFTLEVTISPNVTPSFTIQDTFCRDESVPSLPTSSNNSILGSWSPSSIDNQASGSYLFTPNSGQCALPFTLDVMVSPNVIPVFSIENTYCQDATVPNLPTSSNNAILGSWSPISIDNQTDGTYVFTPSDGQCALPFTLDVTIALPTLTIENVSICEDEDGNSLSSILLDTGLGGFNFTFAWFENNIPIANTLSSLTVSTPGGYEVIATPVSLGCEQQFQFLVTALQPLTADYIVSDDFEANQTIAVEASGGSGSYLYSFEGLPFQQSPVYTVLDGGAVSVIVKDVNGCYETSTTLTLWQYPRFFTPNGDTYNDTWGIKTQQQIRIEIFDRYGKLLKTLLTNDRWDGTYNSQSLPANDYWFVLHYKQNRTFKSHFTLKR</sequence>
<evidence type="ECO:0000256" key="2">
    <source>
        <dbReference type="SAM" id="SignalP"/>
    </source>
</evidence>
<evidence type="ECO:0000313" key="3">
    <source>
        <dbReference type="EMBL" id="TXD91200.1"/>
    </source>
</evidence>
<dbReference type="OrthoDB" id="9765926at2"/>
<keyword evidence="4" id="KW-1185">Reference proteome</keyword>
<dbReference type="Gene3D" id="2.60.40.1220">
    <property type="match status" value="4"/>
</dbReference>
<reference evidence="3 4" key="1">
    <citation type="submission" date="2019-08" db="EMBL/GenBank/DDBJ databases">
        <title>Genomes of Subsaximicrobium wynnwilliamsii strains.</title>
        <authorList>
            <person name="Bowman J.P."/>
        </authorList>
    </citation>
    <scope>NUCLEOTIDE SEQUENCE [LARGE SCALE GENOMIC DNA]</scope>
    <source>
        <strain evidence="3 4">2-80-2</strain>
    </source>
</reference>